<accession>A0A2A4Z7E0</accession>
<dbReference type="SUPFAM" id="SSF88697">
    <property type="entry name" value="PUA domain-like"/>
    <property type="match status" value="1"/>
</dbReference>
<dbReference type="InterPro" id="IPR002740">
    <property type="entry name" value="EVE_domain"/>
</dbReference>
<dbReference type="NCBIfam" id="NF002616">
    <property type="entry name" value="PRK02268.1-2"/>
    <property type="match status" value="1"/>
</dbReference>
<comment type="caution">
    <text evidence="3">The sequence shown here is derived from an EMBL/GenBank/DDBJ whole genome shotgun (WGS) entry which is preliminary data.</text>
</comment>
<feature type="domain" description="EVE" evidence="2">
    <location>
        <begin position="3"/>
        <end position="133"/>
    </location>
</feature>
<protein>
    <recommendedName>
        <fullName evidence="1">UPF0310 protein COB13_03540</fullName>
    </recommendedName>
</protein>
<dbReference type="CDD" id="cd21132">
    <property type="entry name" value="EVE-like"/>
    <property type="match status" value="1"/>
</dbReference>
<evidence type="ECO:0000259" key="2">
    <source>
        <dbReference type="Pfam" id="PF01878"/>
    </source>
</evidence>
<gene>
    <name evidence="3" type="ORF">COB13_03540</name>
</gene>
<name>A0A2A4Z7E0_9PROT</name>
<organism evidence="3">
    <name type="scientific">OCS116 cluster bacterium</name>
    <dbReference type="NCBI Taxonomy" id="2030921"/>
    <lineage>
        <taxon>Bacteria</taxon>
        <taxon>Pseudomonadati</taxon>
        <taxon>Pseudomonadota</taxon>
        <taxon>Alphaproteobacteria</taxon>
        <taxon>OCS116 cluster</taxon>
    </lineage>
</organism>
<evidence type="ECO:0000256" key="1">
    <source>
        <dbReference type="HAMAP-Rule" id="MF_00771"/>
    </source>
</evidence>
<dbReference type="InterPro" id="IPR022996">
    <property type="entry name" value="UPF0310"/>
</dbReference>
<reference evidence="3" key="2">
    <citation type="journal article" date="2018" name="ISME J.">
        <title>A dynamic microbial community with high functional redundancy inhabits the cold, oxic subseafloor aquifer.</title>
        <authorList>
            <person name="Tully B.J."/>
            <person name="Wheat C.G."/>
            <person name="Glazer B.T."/>
            <person name="Huber J.A."/>
        </authorList>
    </citation>
    <scope>NUCLEOTIDE SEQUENCE</scope>
    <source>
        <strain evidence="3">NORP83</strain>
    </source>
</reference>
<dbReference type="HAMAP" id="MF_00771">
    <property type="entry name" value="UPF0310"/>
    <property type="match status" value="1"/>
</dbReference>
<sequence length="160" mass="18258">MTNYWMAVASANHVDKGVEGGFMQVCHGKNAQLKRVKPYDFVVYYSPTYEMGGKKKCQSFTAIGVVKPQDIYQVTMNENFKPFRRDVVWDEAKSAAIQPILNVLDFSAGNSNWGYQLRFGLIKISEHDFRLIRREMTGQNLDLVVDELPKPGLAELDLFD</sequence>
<dbReference type="InterPro" id="IPR015947">
    <property type="entry name" value="PUA-like_sf"/>
</dbReference>
<dbReference type="EMBL" id="NVUS01000003">
    <property type="protein sequence ID" value="PCJ03024.1"/>
    <property type="molecule type" value="Genomic_DNA"/>
</dbReference>
<dbReference type="Gene3D" id="3.10.590.10">
    <property type="entry name" value="ph1033 like domains"/>
    <property type="match status" value="1"/>
</dbReference>
<dbReference type="AlphaFoldDB" id="A0A2A4Z7E0"/>
<reference key="1">
    <citation type="submission" date="2017-08" db="EMBL/GenBank/DDBJ databases">
        <title>A dynamic microbial community with high functional redundancy inhabits the cold, oxic subseafloor aquifer.</title>
        <authorList>
            <person name="Tully B.J."/>
            <person name="Wheat C.G."/>
            <person name="Glazer B.T."/>
            <person name="Huber J.A."/>
        </authorList>
    </citation>
    <scope>NUCLEOTIDE SEQUENCE [LARGE SCALE GENOMIC DNA]</scope>
</reference>
<proteinExistence type="inferred from homology"/>
<evidence type="ECO:0000313" key="3">
    <source>
        <dbReference type="EMBL" id="PCJ03024.1"/>
    </source>
</evidence>
<comment type="similarity">
    <text evidence="1">Belongs to the UPF0310 family.</text>
</comment>
<dbReference type="Pfam" id="PF01878">
    <property type="entry name" value="EVE"/>
    <property type="match status" value="1"/>
</dbReference>